<evidence type="ECO:0000313" key="5">
    <source>
        <dbReference type="EMBL" id="XBH22884.1"/>
    </source>
</evidence>
<dbReference type="GO" id="GO:0016887">
    <property type="term" value="F:ATP hydrolysis activity"/>
    <property type="evidence" value="ECO:0007669"/>
    <property type="project" value="InterPro"/>
</dbReference>
<dbReference type="CDD" id="cd00009">
    <property type="entry name" value="AAA"/>
    <property type="match status" value="1"/>
</dbReference>
<dbReference type="FunFam" id="1.20.272.10:FF:000001">
    <property type="entry name" value="Putative AAA family ATPase"/>
    <property type="match status" value="1"/>
</dbReference>
<dbReference type="SUPFAM" id="SSF52540">
    <property type="entry name" value="P-loop containing nucleoside triphosphate hydrolases"/>
    <property type="match status" value="1"/>
</dbReference>
<dbReference type="GO" id="GO:0003677">
    <property type="term" value="F:DNA binding"/>
    <property type="evidence" value="ECO:0007669"/>
    <property type="project" value="InterPro"/>
</dbReference>
<dbReference type="Gene3D" id="1.10.3710.10">
    <property type="entry name" value="DNA polymerase III clamp loader subunits, C-terminal domain"/>
    <property type="match status" value="1"/>
</dbReference>
<dbReference type="SUPFAM" id="SSF48019">
    <property type="entry name" value="post-AAA+ oligomerization domain-like"/>
    <property type="match status" value="1"/>
</dbReference>
<evidence type="ECO:0000259" key="4">
    <source>
        <dbReference type="SMART" id="SM00382"/>
    </source>
</evidence>
<dbReference type="PANTHER" id="PTHR13779">
    <property type="entry name" value="WERNER HELICASE-INTERACTING PROTEIN 1 FAMILY MEMBER"/>
    <property type="match status" value="1"/>
</dbReference>
<dbReference type="PANTHER" id="PTHR13779:SF7">
    <property type="entry name" value="ATPASE WRNIP1"/>
    <property type="match status" value="1"/>
</dbReference>
<dbReference type="CDD" id="cd18139">
    <property type="entry name" value="HLD_clamp_RarA"/>
    <property type="match status" value="1"/>
</dbReference>
<dbReference type="AlphaFoldDB" id="A0AAU7DZS6"/>
<dbReference type="GO" id="GO:0005524">
    <property type="term" value="F:ATP binding"/>
    <property type="evidence" value="ECO:0007669"/>
    <property type="project" value="UniProtKB-KW"/>
</dbReference>
<gene>
    <name evidence="5" type="ORF">V5R04_06625</name>
</gene>
<evidence type="ECO:0000256" key="2">
    <source>
        <dbReference type="ARBA" id="ARBA00022741"/>
    </source>
</evidence>
<reference evidence="5" key="1">
    <citation type="submission" date="2024-02" db="EMBL/GenBank/DDBJ databases">
        <title>Tomenella chthoni gen. nov. sp. nov., a member of the family Jonesiaceae isolated from bat guano.</title>
        <authorList>
            <person name="Miller S.L."/>
            <person name="King J."/>
            <person name="Sankaranarayanan K."/>
            <person name="Lawson P.A."/>
        </authorList>
    </citation>
    <scope>NUCLEOTIDE SEQUENCE</scope>
    <source>
        <strain evidence="5">BS-20</strain>
    </source>
</reference>
<dbReference type="Pfam" id="PF12002">
    <property type="entry name" value="MgsA_C"/>
    <property type="match status" value="1"/>
</dbReference>
<dbReference type="InterPro" id="IPR051314">
    <property type="entry name" value="AAA_ATPase_RarA/MGS1/WRNIP1"/>
</dbReference>
<accession>A0AAU7DZS6</accession>
<dbReference type="Gene3D" id="1.10.8.60">
    <property type="match status" value="1"/>
</dbReference>
<dbReference type="InterPro" id="IPR008921">
    <property type="entry name" value="DNA_pol3_clamp-load_cplx_C"/>
</dbReference>
<dbReference type="GO" id="GO:0000731">
    <property type="term" value="P:DNA synthesis involved in DNA repair"/>
    <property type="evidence" value="ECO:0007669"/>
    <property type="project" value="TreeGrafter"/>
</dbReference>
<evidence type="ECO:0000256" key="3">
    <source>
        <dbReference type="ARBA" id="ARBA00022840"/>
    </source>
</evidence>
<dbReference type="GO" id="GO:0017116">
    <property type="term" value="F:single-stranded DNA helicase activity"/>
    <property type="evidence" value="ECO:0007669"/>
    <property type="project" value="TreeGrafter"/>
</dbReference>
<dbReference type="Gene3D" id="3.40.50.300">
    <property type="entry name" value="P-loop containing nucleotide triphosphate hydrolases"/>
    <property type="match status" value="1"/>
</dbReference>
<dbReference type="GO" id="GO:0008047">
    <property type="term" value="F:enzyme activator activity"/>
    <property type="evidence" value="ECO:0007669"/>
    <property type="project" value="TreeGrafter"/>
</dbReference>
<dbReference type="InterPro" id="IPR003959">
    <property type="entry name" value="ATPase_AAA_core"/>
</dbReference>
<dbReference type="Pfam" id="PF16193">
    <property type="entry name" value="AAA_assoc_2"/>
    <property type="match status" value="1"/>
</dbReference>
<keyword evidence="3" id="KW-0067">ATP-binding</keyword>
<evidence type="ECO:0000256" key="1">
    <source>
        <dbReference type="ARBA" id="ARBA00008959"/>
    </source>
</evidence>
<organism evidence="5">
    <name type="scientific">Jonesiaceae bacterium BS-20</name>
    <dbReference type="NCBI Taxonomy" id="3120821"/>
    <lineage>
        <taxon>Bacteria</taxon>
        <taxon>Bacillati</taxon>
        <taxon>Actinomycetota</taxon>
        <taxon>Actinomycetes</taxon>
        <taxon>Micrococcales</taxon>
        <taxon>Jonesiaceae</taxon>
    </lineage>
</organism>
<comment type="similarity">
    <text evidence="1">Belongs to the AAA ATPase family. RarA/MGS1/WRNIP1 subfamily.</text>
</comment>
<dbReference type="InterPro" id="IPR021886">
    <property type="entry name" value="MgsA_C"/>
</dbReference>
<feature type="domain" description="AAA+ ATPase" evidence="4">
    <location>
        <begin position="63"/>
        <end position="180"/>
    </location>
</feature>
<keyword evidence="2" id="KW-0547">Nucleotide-binding</keyword>
<proteinExistence type="inferred from homology"/>
<protein>
    <submittedName>
        <fullName evidence="5">Replication-associated recombination protein A</fullName>
    </submittedName>
</protein>
<dbReference type="InterPro" id="IPR003593">
    <property type="entry name" value="AAA+_ATPase"/>
</dbReference>
<dbReference type="FunFam" id="1.10.3710.10:FF:000003">
    <property type="entry name" value="ATPase, AAA family protein"/>
    <property type="match status" value="1"/>
</dbReference>
<dbReference type="GO" id="GO:0006261">
    <property type="term" value="P:DNA-templated DNA replication"/>
    <property type="evidence" value="ECO:0007669"/>
    <property type="project" value="TreeGrafter"/>
</dbReference>
<dbReference type="EMBL" id="CP146203">
    <property type="protein sequence ID" value="XBH22884.1"/>
    <property type="molecule type" value="Genomic_DNA"/>
</dbReference>
<dbReference type="FunFam" id="3.40.50.300:FF:000345">
    <property type="entry name" value="AAA family ATPase"/>
    <property type="match status" value="1"/>
</dbReference>
<dbReference type="Pfam" id="PF00004">
    <property type="entry name" value="AAA"/>
    <property type="match status" value="1"/>
</dbReference>
<sequence>MDLFDATNQAASGIPAVNASAPLAVRMRPQTLAEVAGQEHLLEQGSPLRRLVEPSDERSLRAAPGSVILWGPPGTGKTTLAYLIAQTSGRKFVELSAVTAGVKDVRLVIEDARRRLATGGLETVLFIDEVHRFSKTQQDALLPSVENRWVTLVAATTENPSFSVNSPLLSRSLLLTLRSLETKDVAAVVDRALTDDRGLANTVTLSDPAREHLLRLAGGDARKSLTILEAAAGAALDARQDEQIRSGKVVNIDLDTMQRAIDVAAVQYDRDGDQHYDVISAFIKSMRGSDVDAALHYLARMIVAGEDPRFIARRIIVHASEDVGMADPSALQTAIAAAQTVAMIGMPEGRFALAQAVVHIASAPKSNRSHDAINAAIADVQAGKIGQVPNHLRDSHYAGAKALGHGSGYKYAHDYDHAVAPQQYLPDDLLGVRYYEPTDRGFERNITQRLEVIRGILDSGDKK</sequence>
<dbReference type="Gene3D" id="1.20.272.10">
    <property type="match status" value="1"/>
</dbReference>
<dbReference type="InterPro" id="IPR027417">
    <property type="entry name" value="P-loop_NTPase"/>
</dbReference>
<dbReference type="SMART" id="SM00382">
    <property type="entry name" value="AAA"/>
    <property type="match status" value="1"/>
</dbReference>
<dbReference type="InterPro" id="IPR032423">
    <property type="entry name" value="AAA_assoc_2"/>
</dbReference>
<name>A0AAU7DZS6_9MICO</name>